<dbReference type="GO" id="GO:0000785">
    <property type="term" value="C:chromatin"/>
    <property type="evidence" value="ECO:0007669"/>
    <property type="project" value="UniProtKB-ARBA"/>
</dbReference>
<feature type="region of interest" description="Disordered" evidence="4">
    <location>
        <begin position="599"/>
        <end position="678"/>
    </location>
</feature>
<feature type="region of interest" description="Disordered" evidence="4">
    <location>
        <begin position="252"/>
        <end position="271"/>
    </location>
</feature>
<dbReference type="InterPro" id="IPR018501">
    <property type="entry name" value="DDT_dom"/>
</dbReference>
<feature type="compositionally biased region" description="Basic and acidic residues" evidence="4">
    <location>
        <begin position="663"/>
        <end position="678"/>
    </location>
</feature>
<dbReference type="VEuPathDB" id="FungiDB:BCV72DRAFT_256123"/>
<dbReference type="Pfam" id="PF02791">
    <property type="entry name" value="DDT"/>
    <property type="match status" value="1"/>
</dbReference>
<sequence>MPLLKRKRVPPIETPKYDPAKKESKETLVWYSPLTQEIFTDYSYPFSLYILTASLTLVEYLKRTSLYKKPIWQCEATGKQNLTYMEALKSEREEKERTGNKLSLDLQKQVLLHIQFQTLRLDALVDDTYKHFVNRYVPGEFVQCTWDDNIAYHGQVLEVIKNEDTEEQYKVQLIDEDSVGIEDMIKVLPKEKIKRDRFAFSKNLLKKYIKEHAVKDTYIGAPWNIKPDTAEKFDIDTTLPEKLFEARNVAYAKSRKKRPTTGSTTDHNNGSIINRSLAIDSHKAELTLRYPMEDLNIPTYRRDPSGYGKITDMTPGVEGANTDVQNPTGNMPPHPEATHKTTVPDDCYGSFLMTWSFLSVFAHPLKLSPFSLDDFESALHHKQPSTLMREANIALLNAIIKQRDRLKKESQGSGSTAMAAAMSLYGSGYEISRSATSIAYEETLRRFSSEDDIDENHIWRFRPPAKHREKNPERGCGSSEVEEISRDWDHGTVDTEDEREGWENILIGFINQLAPLEMLDDIDRILSLLVPFAGSTLEDHENAYANLSLRDKIKIFELLISVANESYVIKQYMEECQEQMTELRKQKIELSRERKRIHAERRELDDKQTEENNQAKDIPDESSGSDNDSTASDNDDDSALLKAQRKQEYLTRHESRQAAMKRRQTEREEREAKRLKLHHLQREEARVRNQEQKMRNETRKRLDEEERILHKKEEQVERDLRKYSTHRIKPLGRDKFYNRYYYLDDIGGTLVHGSGRLFVQCPSDTDLIIIQERDCVESIDRKADPPCGRGGGVKFVCQLLKGQGFVKESEYMEQRLKVLNGQSESTAIPPWWQVYDRPEQLDALLKWLNPKGVREFRLKRELEKCYQNIVTGMKKRLADQSSSSKNEVIRRTTRSKTIPTYPPGSWLAYTNKLAYS</sequence>
<evidence type="ECO:0000256" key="4">
    <source>
        <dbReference type="SAM" id="MobiDB-lite"/>
    </source>
</evidence>
<accession>A0A1X0R4I5</accession>
<feature type="compositionally biased region" description="Basic and acidic residues" evidence="4">
    <location>
        <begin position="600"/>
        <end position="619"/>
    </location>
</feature>
<proteinExistence type="predicted"/>
<dbReference type="PROSITE" id="PS50827">
    <property type="entry name" value="DDT"/>
    <property type="match status" value="1"/>
</dbReference>
<evidence type="ECO:0008006" key="8">
    <source>
        <dbReference type="Google" id="ProtNLM"/>
    </source>
</evidence>
<dbReference type="OrthoDB" id="332390at2759"/>
<dbReference type="Pfam" id="PF15613">
    <property type="entry name" value="WSD"/>
    <property type="match status" value="1"/>
</dbReference>
<feature type="domain" description="WAC" evidence="6">
    <location>
        <begin position="27"/>
        <end position="149"/>
    </location>
</feature>
<dbReference type="SMART" id="SM00571">
    <property type="entry name" value="DDT"/>
    <property type="match status" value="1"/>
</dbReference>
<dbReference type="GO" id="GO:0000781">
    <property type="term" value="C:chromosome, telomeric region"/>
    <property type="evidence" value="ECO:0007669"/>
    <property type="project" value="GOC"/>
</dbReference>
<dbReference type="InterPro" id="IPR013136">
    <property type="entry name" value="WSTF_Acf1_Cbp146"/>
</dbReference>
<feature type="compositionally biased region" description="Low complexity" evidence="4">
    <location>
        <begin position="622"/>
        <end position="632"/>
    </location>
</feature>
<dbReference type="PANTHER" id="PTHR32075:SF6">
    <property type="entry name" value="ISWI CHROMATIN-REMODELING COMPLEX SUBUNIT YPL216W-RELATED"/>
    <property type="match status" value="1"/>
</dbReference>
<dbReference type="EMBL" id="KV921914">
    <property type="protein sequence ID" value="ORE06912.1"/>
    <property type="molecule type" value="Genomic_DNA"/>
</dbReference>
<evidence type="ECO:0000256" key="1">
    <source>
        <dbReference type="ARBA" id="ARBA00004123"/>
    </source>
</evidence>
<dbReference type="GO" id="GO:0031509">
    <property type="term" value="P:subtelomeric heterochromatin formation"/>
    <property type="evidence" value="ECO:0007669"/>
    <property type="project" value="TreeGrafter"/>
</dbReference>
<name>A0A1X0R4I5_RHIZD</name>
<feature type="domain" description="DDT" evidence="5">
    <location>
        <begin position="345"/>
        <end position="405"/>
    </location>
</feature>
<feature type="compositionally biased region" description="Polar residues" evidence="4">
    <location>
        <begin position="260"/>
        <end position="271"/>
    </location>
</feature>
<reference evidence="7" key="1">
    <citation type="journal article" date="2016" name="Proc. Natl. Acad. Sci. U.S.A.">
        <title>Lipid metabolic changes in an early divergent fungus govern the establishment of a mutualistic symbiosis with endobacteria.</title>
        <authorList>
            <person name="Lastovetsky O.A."/>
            <person name="Gaspar M.L."/>
            <person name="Mondo S.J."/>
            <person name="LaButti K.M."/>
            <person name="Sandor L."/>
            <person name="Grigoriev I.V."/>
            <person name="Henry S.A."/>
            <person name="Pawlowska T.E."/>
        </authorList>
    </citation>
    <scope>NUCLEOTIDE SEQUENCE [LARGE SCALE GENOMIC DNA]</scope>
    <source>
        <strain evidence="7">ATCC 52814</strain>
    </source>
</reference>
<dbReference type="InterPro" id="IPR028941">
    <property type="entry name" value="WHIM2_dom"/>
</dbReference>
<gene>
    <name evidence="7" type="ORF">BCV72DRAFT_256123</name>
</gene>
<evidence type="ECO:0000313" key="7">
    <source>
        <dbReference type="EMBL" id="ORE06912.1"/>
    </source>
</evidence>
<dbReference type="AlphaFoldDB" id="A0A1X0R4I5"/>
<keyword evidence="2 3" id="KW-0539">Nucleus</keyword>
<evidence type="ECO:0000256" key="2">
    <source>
        <dbReference type="ARBA" id="ARBA00023242"/>
    </source>
</evidence>
<feature type="compositionally biased region" description="Basic and acidic residues" evidence="4">
    <location>
        <begin position="645"/>
        <end position="656"/>
    </location>
</feature>
<feature type="region of interest" description="Disordered" evidence="4">
    <location>
        <begin position="466"/>
        <end position="488"/>
    </location>
</feature>
<evidence type="ECO:0000259" key="5">
    <source>
        <dbReference type="PROSITE" id="PS50827"/>
    </source>
</evidence>
<protein>
    <recommendedName>
        <fullName evidence="8">DDT domain-containing protein</fullName>
    </recommendedName>
</protein>
<dbReference type="PANTHER" id="PTHR32075">
    <property type="entry name" value="ISWI CHROMATIN-REMODELING COMPLEX SUBUNIT YPL216W-RELATED"/>
    <property type="match status" value="1"/>
</dbReference>
<evidence type="ECO:0000256" key="3">
    <source>
        <dbReference type="PROSITE-ProRule" id="PRU00475"/>
    </source>
</evidence>
<dbReference type="GO" id="GO:0005634">
    <property type="term" value="C:nucleus"/>
    <property type="evidence" value="ECO:0007669"/>
    <property type="project" value="UniProtKB-SubCell"/>
</dbReference>
<dbReference type="PROSITE" id="PS51136">
    <property type="entry name" value="WAC"/>
    <property type="match status" value="1"/>
</dbReference>
<organism evidence="7">
    <name type="scientific">Rhizopus microsporus var. microsporus</name>
    <dbReference type="NCBI Taxonomy" id="86635"/>
    <lineage>
        <taxon>Eukaryota</taxon>
        <taxon>Fungi</taxon>
        <taxon>Fungi incertae sedis</taxon>
        <taxon>Mucoromycota</taxon>
        <taxon>Mucoromycotina</taxon>
        <taxon>Mucoromycetes</taxon>
        <taxon>Mucorales</taxon>
        <taxon>Mucorineae</taxon>
        <taxon>Rhizopodaceae</taxon>
        <taxon>Rhizopus</taxon>
    </lineage>
</organism>
<dbReference type="Proteomes" id="UP000242414">
    <property type="component" value="Unassembled WGS sequence"/>
</dbReference>
<evidence type="ECO:0000259" key="6">
    <source>
        <dbReference type="PROSITE" id="PS51136"/>
    </source>
</evidence>
<comment type="subcellular location">
    <subcellularLocation>
        <location evidence="1 3">Nucleus</location>
    </subcellularLocation>
</comment>
<dbReference type="Pfam" id="PF10537">
    <property type="entry name" value="WAC_Acf1_DNA_bd"/>
    <property type="match status" value="1"/>
</dbReference>